<sequence length="220" mass="25369">MAAPFEYVDVIEEHIRSLEARNNKFDPTGKLNELRIPPKRQQQAASRPQFYNADQHSASPYLSVELEAPFFSSLKTLYSITVTLRHNSNPAGNPENKPVIFALEDTALTEIDDTNVYPWLILHHEENYIKEVDDGNKGPAQPFEDNAPEEEPTVSLENGYVSLAVGESRRVKINFRYTDDGMVLNQGEKYSINFRGSWVRWWKWGTLEVRLVFLRLFGMY</sequence>
<protein>
    <submittedName>
        <fullName evidence="1">Uncharacterized protein</fullName>
    </submittedName>
</protein>
<accession>A0AAE0DQ32</accession>
<gene>
    <name evidence="1" type="ORF">OEA41_000752</name>
</gene>
<reference evidence="1" key="1">
    <citation type="submission" date="2022-11" db="EMBL/GenBank/DDBJ databases">
        <title>Chromosomal genome sequence assembly and mating type (MAT) locus characterization of the leprose asexual lichenized fungus Lepraria neglecta (Nyl.) Erichsen.</title>
        <authorList>
            <person name="Allen J.L."/>
            <person name="Pfeffer B."/>
        </authorList>
    </citation>
    <scope>NUCLEOTIDE SEQUENCE</scope>
    <source>
        <strain evidence="1">Allen 5258</strain>
    </source>
</reference>
<evidence type="ECO:0000313" key="2">
    <source>
        <dbReference type="Proteomes" id="UP001276659"/>
    </source>
</evidence>
<organism evidence="1 2">
    <name type="scientific">Lepraria neglecta</name>
    <dbReference type="NCBI Taxonomy" id="209136"/>
    <lineage>
        <taxon>Eukaryota</taxon>
        <taxon>Fungi</taxon>
        <taxon>Dikarya</taxon>
        <taxon>Ascomycota</taxon>
        <taxon>Pezizomycotina</taxon>
        <taxon>Lecanoromycetes</taxon>
        <taxon>OSLEUM clade</taxon>
        <taxon>Lecanoromycetidae</taxon>
        <taxon>Lecanorales</taxon>
        <taxon>Lecanorineae</taxon>
        <taxon>Stereocaulaceae</taxon>
        <taxon>Lepraria</taxon>
    </lineage>
</organism>
<dbReference type="Proteomes" id="UP001276659">
    <property type="component" value="Unassembled WGS sequence"/>
</dbReference>
<name>A0AAE0DQ32_9LECA</name>
<evidence type="ECO:0000313" key="1">
    <source>
        <dbReference type="EMBL" id="KAK3178615.1"/>
    </source>
</evidence>
<keyword evidence="2" id="KW-1185">Reference proteome</keyword>
<comment type="caution">
    <text evidence="1">The sequence shown here is derived from an EMBL/GenBank/DDBJ whole genome shotgun (WGS) entry which is preliminary data.</text>
</comment>
<dbReference type="AlphaFoldDB" id="A0AAE0DQ32"/>
<proteinExistence type="predicted"/>
<dbReference type="EMBL" id="JASNWA010000003">
    <property type="protein sequence ID" value="KAK3178615.1"/>
    <property type="molecule type" value="Genomic_DNA"/>
</dbReference>